<dbReference type="AlphaFoldDB" id="A0A8T0H2D2"/>
<evidence type="ECO:0000313" key="4">
    <source>
        <dbReference type="Proteomes" id="UP000822688"/>
    </source>
</evidence>
<sequence length="350" mass="40309">MNQRSDGRGKKRKTGETDMPPPIQRTPMEVEPSSQGETRYGFWIEGEIEMLLEWNTEKKNSKTFLSMSKKSIAGLISDYLRQHSMFKTPDQVLNKMRYIEDKYKDTKDFLNNTSEGLTSEEETRAITSINAKLKKLCPFYDTINRIMKDSVSKTPPYVGESGPSEDLSDMLFTDSALRGDLKSLEEEEGCEQEGPEDEVEANAGEEYEDDAPTQGTASTERTTEAPVQTPQPRANTAQQSARTPPQHPRTSIPTLTSKVRNVNKKPKSIAEQVADLQKESRLMLEKKLEVNFEHHKQKLEFLREQSQRQFKLNNRRLDLEFSKQENEKEEHELQRLWLQLELEKIMGSTQ</sequence>
<keyword evidence="4" id="KW-1185">Reference proteome</keyword>
<dbReference type="EMBL" id="CM026429">
    <property type="protein sequence ID" value="KAG0564504.1"/>
    <property type="molecule type" value="Genomic_DNA"/>
</dbReference>
<gene>
    <name evidence="3" type="ORF">KC19_8G115600</name>
</gene>
<feature type="compositionally biased region" description="Polar residues" evidence="2">
    <location>
        <begin position="213"/>
        <end position="255"/>
    </location>
</feature>
<evidence type="ECO:0000313" key="3">
    <source>
        <dbReference type="EMBL" id="KAG0564504.1"/>
    </source>
</evidence>
<reference evidence="3" key="1">
    <citation type="submission" date="2020-06" db="EMBL/GenBank/DDBJ databases">
        <title>WGS assembly of Ceratodon purpureus strain R40.</title>
        <authorList>
            <person name="Carey S.B."/>
            <person name="Jenkins J."/>
            <person name="Shu S."/>
            <person name="Lovell J.T."/>
            <person name="Sreedasyam A."/>
            <person name="Maumus F."/>
            <person name="Tiley G.P."/>
            <person name="Fernandez-Pozo N."/>
            <person name="Barry K."/>
            <person name="Chen C."/>
            <person name="Wang M."/>
            <person name="Lipzen A."/>
            <person name="Daum C."/>
            <person name="Saski C.A."/>
            <person name="Payton A.C."/>
            <person name="Mcbreen J.C."/>
            <person name="Conrad R.E."/>
            <person name="Kollar L.M."/>
            <person name="Olsson S."/>
            <person name="Huttunen S."/>
            <person name="Landis J.B."/>
            <person name="Wickett N.J."/>
            <person name="Johnson M.G."/>
            <person name="Rensing S.A."/>
            <person name="Grimwood J."/>
            <person name="Schmutz J."/>
            <person name="Mcdaniel S.F."/>
        </authorList>
    </citation>
    <scope>NUCLEOTIDE SEQUENCE</scope>
    <source>
        <strain evidence="3">R40</strain>
    </source>
</reference>
<evidence type="ECO:0000256" key="2">
    <source>
        <dbReference type="SAM" id="MobiDB-lite"/>
    </source>
</evidence>
<comment type="caution">
    <text evidence="3">The sequence shown here is derived from an EMBL/GenBank/DDBJ whole genome shotgun (WGS) entry which is preliminary data.</text>
</comment>
<dbReference type="Proteomes" id="UP000822688">
    <property type="component" value="Chromosome 8"/>
</dbReference>
<accession>A0A8T0H2D2</accession>
<dbReference type="PANTHER" id="PTHR33324">
    <property type="entry name" value="EXPRESSED PROTEIN"/>
    <property type="match status" value="1"/>
</dbReference>
<feature type="region of interest" description="Disordered" evidence="2">
    <location>
        <begin position="184"/>
        <end position="255"/>
    </location>
</feature>
<evidence type="ECO:0000256" key="1">
    <source>
        <dbReference type="SAM" id="Coils"/>
    </source>
</evidence>
<dbReference type="PANTHER" id="PTHR33324:SF2">
    <property type="entry name" value="MYB_SANT-LIKE DNA-BINDING DOMAIN-CONTAINING PROTEIN"/>
    <property type="match status" value="1"/>
</dbReference>
<name>A0A8T0H2D2_CERPU</name>
<organism evidence="3 4">
    <name type="scientific">Ceratodon purpureus</name>
    <name type="common">Fire moss</name>
    <name type="synonym">Dicranum purpureum</name>
    <dbReference type="NCBI Taxonomy" id="3225"/>
    <lineage>
        <taxon>Eukaryota</taxon>
        <taxon>Viridiplantae</taxon>
        <taxon>Streptophyta</taxon>
        <taxon>Embryophyta</taxon>
        <taxon>Bryophyta</taxon>
        <taxon>Bryophytina</taxon>
        <taxon>Bryopsida</taxon>
        <taxon>Dicranidae</taxon>
        <taxon>Pseudoditrichales</taxon>
        <taxon>Ditrichaceae</taxon>
        <taxon>Ceratodon</taxon>
    </lineage>
</organism>
<feature type="compositionally biased region" description="Acidic residues" evidence="2">
    <location>
        <begin position="185"/>
        <end position="211"/>
    </location>
</feature>
<feature type="region of interest" description="Disordered" evidence="2">
    <location>
        <begin position="1"/>
        <end position="36"/>
    </location>
</feature>
<proteinExistence type="predicted"/>
<feature type="coiled-coil region" evidence="1">
    <location>
        <begin position="285"/>
        <end position="334"/>
    </location>
</feature>
<protein>
    <submittedName>
        <fullName evidence="3">Uncharacterized protein</fullName>
    </submittedName>
</protein>
<keyword evidence="1" id="KW-0175">Coiled coil</keyword>